<dbReference type="EMBL" id="KI660287">
    <property type="protein sequence ID" value="ETN75587.1"/>
    <property type="molecule type" value="Genomic_DNA"/>
</dbReference>
<evidence type="ECO:0000313" key="3">
    <source>
        <dbReference type="Proteomes" id="UP000053676"/>
    </source>
</evidence>
<dbReference type="KEGG" id="nai:NECAME_12288"/>
<protein>
    <submittedName>
        <fullName evidence="2">Uncharacterized protein</fullName>
    </submittedName>
</protein>
<dbReference type="Proteomes" id="UP000053676">
    <property type="component" value="Unassembled WGS sequence"/>
</dbReference>
<evidence type="ECO:0000313" key="2">
    <source>
        <dbReference type="EMBL" id="ETN75587.1"/>
    </source>
</evidence>
<organism evidence="2 3">
    <name type="scientific">Necator americanus</name>
    <name type="common">Human hookworm</name>
    <dbReference type="NCBI Taxonomy" id="51031"/>
    <lineage>
        <taxon>Eukaryota</taxon>
        <taxon>Metazoa</taxon>
        <taxon>Ecdysozoa</taxon>
        <taxon>Nematoda</taxon>
        <taxon>Chromadorea</taxon>
        <taxon>Rhabditida</taxon>
        <taxon>Rhabditina</taxon>
        <taxon>Rhabditomorpha</taxon>
        <taxon>Strongyloidea</taxon>
        <taxon>Ancylostomatidae</taxon>
        <taxon>Bunostominae</taxon>
        <taxon>Necator</taxon>
    </lineage>
</organism>
<gene>
    <name evidence="2" type="ORF">NECAME_12288</name>
</gene>
<proteinExistence type="predicted"/>
<keyword evidence="3" id="KW-1185">Reference proteome</keyword>
<feature type="compositionally biased region" description="Polar residues" evidence="1">
    <location>
        <begin position="7"/>
        <end position="23"/>
    </location>
</feature>
<reference evidence="3" key="1">
    <citation type="journal article" date="2014" name="Nat. Genet.">
        <title>Genome of the human hookworm Necator americanus.</title>
        <authorList>
            <person name="Tang Y.T."/>
            <person name="Gao X."/>
            <person name="Rosa B.A."/>
            <person name="Abubucker S."/>
            <person name="Hallsworth-Pepin K."/>
            <person name="Martin J."/>
            <person name="Tyagi R."/>
            <person name="Heizer E."/>
            <person name="Zhang X."/>
            <person name="Bhonagiri-Palsikar V."/>
            <person name="Minx P."/>
            <person name="Warren W.C."/>
            <person name="Wang Q."/>
            <person name="Zhan B."/>
            <person name="Hotez P.J."/>
            <person name="Sternberg P.W."/>
            <person name="Dougall A."/>
            <person name="Gaze S.T."/>
            <person name="Mulvenna J."/>
            <person name="Sotillo J."/>
            <person name="Ranganathan S."/>
            <person name="Rabelo E.M."/>
            <person name="Wilson R.K."/>
            <person name="Felgner P.L."/>
            <person name="Bethony J."/>
            <person name="Hawdon J.M."/>
            <person name="Gasser R.B."/>
            <person name="Loukas A."/>
            <person name="Mitreva M."/>
        </authorList>
    </citation>
    <scope>NUCLEOTIDE SEQUENCE [LARGE SCALE GENOMIC DNA]</scope>
</reference>
<feature type="region of interest" description="Disordered" evidence="1">
    <location>
        <begin position="1"/>
        <end position="23"/>
    </location>
</feature>
<name>W2T3N1_NECAM</name>
<sequence>MLVLRRTPTSPTPLLSHVPKNSSSPAPYAAFTGWRRLVSGKHMVASSPRLALHPPPRCMTKVSTLVSMKITDWRHVLAFREVMDTFKLDQCV</sequence>
<accession>W2T3N1</accession>
<evidence type="ECO:0000256" key="1">
    <source>
        <dbReference type="SAM" id="MobiDB-lite"/>
    </source>
</evidence>
<dbReference type="AlphaFoldDB" id="W2T3N1"/>